<evidence type="ECO:0000313" key="2">
    <source>
        <dbReference type="Proteomes" id="UP000053820"/>
    </source>
</evidence>
<proteinExistence type="predicted"/>
<evidence type="ECO:0000313" key="1">
    <source>
        <dbReference type="EMBL" id="KIJ65295.1"/>
    </source>
</evidence>
<organism evidence="1 2">
    <name type="scientific">Hydnomerulius pinastri MD-312</name>
    <dbReference type="NCBI Taxonomy" id="994086"/>
    <lineage>
        <taxon>Eukaryota</taxon>
        <taxon>Fungi</taxon>
        <taxon>Dikarya</taxon>
        <taxon>Basidiomycota</taxon>
        <taxon>Agaricomycotina</taxon>
        <taxon>Agaricomycetes</taxon>
        <taxon>Agaricomycetidae</taxon>
        <taxon>Boletales</taxon>
        <taxon>Boletales incertae sedis</taxon>
        <taxon>Leucogyrophana</taxon>
    </lineage>
</organism>
<dbReference type="OrthoDB" id="3058840at2759"/>
<reference evidence="1 2" key="1">
    <citation type="submission" date="2014-04" db="EMBL/GenBank/DDBJ databases">
        <title>Evolutionary Origins and Diversification of the Mycorrhizal Mutualists.</title>
        <authorList>
            <consortium name="DOE Joint Genome Institute"/>
            <consortium name="Mycorrhizal Genomics Consortium"/>
            <person name="Kohler A."/>
            <person name="Kuo A."/>
            <person name="Nagy L.G."/>
            <person name="Floudas D."/>
            <person name="Copeland A."/>
            <person name="Barry K.W."/>
            <person name="Cichocki N."/>
            <person name="Veneault-Fourrey C."/>
            <person name="LaButti K."/>
            <person name="Lindquist E.A."/>
            <person name="Lipzen A."/>
            <person name="Lundell T."/>
            <person name="Morin E."/>
            <person name="Murat C."/>
            <person name="Riley R."/>
            <person name="Ohm R."/>
            <person name="Sun H."/>
            <person name="Tunlid A."/>
            <person name="Henrissat B."/>
            <person name="Grigoriev I.V."/>
            <person name="Hibbett D.S."/>
            <person name="Martin F."/>
        </authorList>
    </citation>
    <scope>NUCLEOTIDE SEQUENCE [LARGE SCALE GENOMIC DNA]</scope>
    <source>
        <strain evidence="1 2">MD-312</strain>
    </source>
</reference>
<name>A0A0C9W2M3_9AGAM</name>
<dbReference type="HOGENOM" id="CLU_085136_0_0_1"/>
<accession>A0A0C9W2M3</accession>
<dbReference type="Proteomes" id="UP000053820">
    <property type="component" value="Unassembled WGS sequence"/>
</dbReference>
<dbReference type="AlphaFoldDB" id="A0A0C9W2M3"/>
<sequence length="272" mass="31849">MSSSNLRQPDPAYKDRNGFREHSALLDKDHPDDVTLRNHRFAQYILTQKGHYLPSPDALRELGATKSQPVETIDSINEKIKDLQEQHVRDLENLFAFQAAEYRQEMRDHQACYDDSAYMDIDASYPDQVAFRDALEDLEKEMRQMGRFKRDMDDGLSMLRYTHLKTLTQLNAKRNALRIRESQARKDRDAQFPQTIEEYHQITDRDVELRVARFLTSTATEQEKMMDEFGWPYRYVQPLLTIYKSNVGPLSAIRLFMTISEQLGTFSGGIQR</sequence>
<keyword evidence="2" id="KW-1185">Reference proteome</keyword>
<dbReference type="EMBL" id="KN839844">
    <property type="protein sequence ID" value="KIJ65295.1"/>
    <property type="molecule type" value="Genomic_DNA"/>
</dbReference>
<protein>
    <submittedName>
        <fullName evidence="1">Uncharacterized protein</fullName>
    </submittedName>
</protein>
<gene>
    <name evidence="1" type="ORF">HYDPIDRAFT_88958</name>
</gene>